<evidence type="ECO:0000256" key="1">
    <source>
        <dbReference type="SAM" id="MobiDB-lite"/>
    </source>
</evidence>
<dbReference type="Proteomes" id="UP001370348">
    <property type="component" value="Chromosome"/>
</dbReference>
<gene>
    <name evidence="2" type="ORF">LZC94_35835</name>
</gene>
<evidence type="ECO:0000313" key="3">
    <source>
        <dbReference type="Proteomes" id="UP001370348"/>
    </source>
</evidence>
<proteinExistence type="predicted"/>
<dbReference type="EMBL" id="CP089984">
    <property type="protein sequence ID" value="WXB20290.1"/>
    <property type="molecule type" value="Genomic_DNA"/>
</dbReference>
<dbReference type="InterPro" id="IPR009045">
    <property type="entry name" value="Zn_M74/Hedgehog-like"/>
</dbReference>
<dbReference type="InterPro" id="IPR010275">
    <property type="entry name" value="MepK"/>
</dbReference>
<dbReference type="Pfam" id="PF05951">
    <property type="entry name" value="Peptidase_M15_2"/>
    <property type="match status" value="1"/>
</dbReference>
<evidence type="ECO:0000313" key="2">
    <source>
        <dbReference type="EMBL" id="WXB20290.1"/>
    </source>
</evidence>
<protein>
    <submittedName>
        <fullName evidence="2">DUF882 domain-containing protein</fullName>
    </submittedName>
</protein>
<feature type="compositionally biased region" description="Basic and acidic residues" evidence="1">
    <location>
        <begin position="216"/>
        <end position="228"/>
    </location>
</feature>
<organism evidence="2 3">
    <name type="scientific">Pendulispora albinea</name>
    <dbReference type="NCBI Taxonomy" id="2741071"/>
    <lineage>
        <taxon>Bacteria</taxon>
        <taxon>Pseudomonadati</taxon>
        <taxon>Myxococcota</taxon>
        <taxon>Myxococcia</taxon>
        <taxon>Myxococcales</taxon>
        <taxon>Sorangiineae</taxon>
        <taxon>Pendulisporaceae</taxon>
        <taxon>Pendulispora</taxon>
    </lineage>
</organism>
<name>A0ABZ2MCN8_9BACT</name>
<dbReference type="SUPFAM" id="SSF55166">
    <property type="entry name" value="Hedgehog/DD-peptidase"/>
    <property type="match status" value="1"/>
</dbReference>
<feature type="region of interest" description="Disordered" evidence="1">
    <location>
        <begin position="205"/>
        <end position="239"/>
    </location>
</feature>
<dbReference type="Gene3D" id="3.30.1380.10">
    <property type="match status" value="1"/>
</dbReference>
<keyword evidence="3" id="KW-1185">Reference proteome</keyword>
<sequence>MTGINGVGGSQEIVGRTAYAAEKTTSPGLAGSAPNGEVREIREVPRVEVASSVQSAPTPTAIWTERLDPIRVYYANTEDEISIRLYSADGSVDPNALASFRSIVAAKGAEPAPMHPRLVQLVMKAAYHFGAHSVVVVSAYRPSRSRSAGKHATGEAIDFKLKGVSSKKIASYVRHFPRAGVGIYTHPDTQYVHLDVREESFHWLDASPPGKHAHEKKLNDPTREERDLAYTPESDLPLD</sequence>
<accession>A0ABZ2MCN8</accession>
<reference evidence="2 3" key="1">
    <citation type="submission" date="2021-12" db="EMBL/GenBank/DDBJ databases">
        <title>Discovery of the Pendulisporaceae a myxobacterial family with distinct sporulation behavior and unique specialized metabolism.</title>
        <authorList>
            <person name="Garcia R."/>
            <person name="Popoff A."/>
            <person name="Bader C.D."/>
            <person name="Loehr J."/>
            <person name="Walesch S."/>
            <person name="Walt C."/>
            <person name="Boldt J."/>
            <person name="Bunk B."/>
            <person name="Haeckl F.J.F.P.J."/>
            <person name="Gunesch A.P."/>
            <person name="Birkelbach J."/>
            <person name="Nuebel U."/>
            <person name="Pietschmann T."/>
            <person name="Bach T."/>
            <person name="Mueller R."/>
        </authorList>
    </citation>
    <scope>NUCLEOTIDE SEQUENCE [LARGE SCALE GENOMIC DNA]</scope>
    <source>
        <strain evidence="2 3">MSr11954</strain>
    </source>
</reference>
<dbReference type="RefSeq" id="WP_394829899.1">
    <property type="nucleotide sequence ID" value="NZ_CP089984.1"/>
</dbReference>